<dbReference type="AlphaFoldDB" id="A0A914W7Z9"/>
<evidence type="ECO:0000313" key="2">
    <source>
        <dbReference type="Proteomes" id="UP000887566"/>
    </source>
</evidence>
<protein>
    <submittedName>
        <fullName evidence="3">Uncharacterized protein</fullName>
    </submittedName>
</protein>
<evidence type="ECO:0000256" key="1">
    <source>
        <dbReference type="SAM" id="MobiDB-lite"/>
    </source>
</evidence>
<name>A0A914W7Z9_9BILA</name>
<sequence length="475" mass="53056">MEAQYNDESFELDLYGEDSTEETEGVQCESEKTTERPPQQTTNHDIPKARSPTESSASCDAYLLEHPSTKKKNTKERETTLITAQSGLLRATNVAIKRRQTINGRTAHSLWSIPCAVLTNIPIANNTCILDRTATCEAGRNGEHLKCDPVVIQDFAAEAPEKVAGKIVPSIEHWRYLAPLLQMRVTTDVIEKMNIILNSKAIEVAARAKSANCTPVNLACIKPMVHMTHIYATKCKVFAAGLRESGNEPFLDLSRGAGIGIDWKSLSKRRVQRGPNSYGKTLEEVRNLLCTTNESPQYQENLYRVADDHSVHMFGDASIFYIATEFERRPSSIAYRWMPEPSCEQLLGIIRRTEISQATKCVCVLISRHELTMCTSMRQNEYRKFIHFVSTACTMPVQIIAPLPYPGVEAHAIAAAEQLRAECSSSTVTLLEPTEQFLVGRTARASLFSDGHTLSMKGMQQLATFIRDRSKIPWA</sequence>
<accession>A0A914W7Z9</accession>
<feature type="compositionally biased region" description="Acidic residues" evidence="1">
    <location>
        <begin position="8"/>
        <end position="24"/>
    </location>
</feature>
<dbReference type="Proteomes" id="UP000887566">
    <property type="component" value="Unplaced"/>
</dbReference>
<keyword evidence="2" id="KW-1185">Reference proteome</keyword>
<evidence type="ECO:0000313" key="3">
    <source>
        <dbReference type="WBParaSite" id="PSAMB.scaffold3215size19239.g20706.t1"/>
    </source>
</evidence>
<dbReference type="WBParaSite" id="PSAMB.scaffold3215size19239.g20706.t1">
    <property type="protein sequence ID" value="PSAMB.scaffold3215size19239.g20706.t1"/>
    <property type="gene ID" value="PSAMB.scaffold3215size19239.g20706"/>
</dbReference>
<reference evidence="3" key="1">
    <citation type="submission" date="2022-11" db="UniProtKB">
        <authorList>
            <consortium name="WormBaseParasite"/>
        </authorList>
    </citation>
    <scope>IDENTIFICATION</scope>
</reference>
<proteinExistence type="predicted"/>
<feature type="region of interest" description="Disordered" evidence="1">
    <location>
        <begin position="1"/>
        <end position="56"/>
    </location>
</feature>
<organism evidence="2 3">
    <name type="scientific">Plectus sambesii</name>
    <dbReference type="NCBI Taxonomy" id="2011161"/>
    <lineage>
        <taxon>Eukaryota</taxon>
        <taxon>Metazoa</taxon>
        <taxon>Ecdysozoa</taxon>
        <taxon>Nematoda</taxon>
        <taxon>Chromadorea</taxon>
        <taxon>Plectida</taxon>
        <taxon>Plectina</taxon>
        <taxon>Plectoidea</taxon>
        <taxon>Plectidae</taxon>
        <taxon>Plectus</taxon>
    </lineage>
</organism>